<dbReference type="EMBL" id="HBGK01049850">
    <property type="protein sequence ID" value="CAD9309796.1"/>
    <property type="molecule type" value="Transcribed_RNA"/>
</dbReference>
<sequence>MKPGSLAIGQPGKKTVERAFDPGTYVWRGQVNVTKLRHPECIPLTNRMISELRDVGSASDAATMYFRGAESRLPPTTRTALEEWVALVTSPKAEAERKAKRRAAAGLTNPDGSKKVRGKFKPKGPPASWKSMSREEMMEKSASALKNFLKTYTYEKVPKSLTKSKLVDLILELLREE</sequence>
<feature type="region of interest" description="Disordered" evidence="1">
    <location>
        <begin position="92"/>
        <end position="134"/>
    </location>
</feature>
<accession>A0A7S1VSR0</accession>
<organism evidence="2">
    <name type="scientific">Grammatophora oceanica</name>
    <dbReference type="NCBI Taxonomy" id="210454"/>
    <lineage>
        <taxon>Eukaryota</taxon>
        <taxon>Sar</taxon>
        <taxon>Stramenopiles</taxon>
        <taxon>Ochrophyta</taxon>
        <taxon>Bacillariophyta</taxon>
        <taxon>Fragilariophyceae</taxon>
        <taxon>Fragilariophycidae</taxon>
        <taxon>Rhabdonematales</taxon>
        <taxon>Grammatophoraceae</taxon>
        <taxon>Grammatophora</taxon>
    </lineage>
</organism>
<proteinExistence type="predicted"/>
<name>A0A7S1VSR0_9STRA</name>
<evidence type="ECO:0000256" key="1">
    <source>
        <dbReference type="SAM" id="MobiDB-lite"/>
    </source>
</evidence>
<gene>
    <name evidence="2" type="ORF">GOCE00092_LOCUS26177</name>
</gene>
<evidence type="ECO:0000313" key="2">
    <source>
        <dbReference type="EMBL" id="CAD9309796.1"/>
    </source>
</evidence>
<reference evidence="2" key="1">
    <citation type="submission" date="2021-01" db="EMBL/GenBank/DDBJ databases">
        <authorList>
            <person name="Corre E."/>
            <person name="Pelletier E."/>
            <person name="Niang G."/>
            <person name="Scheremetjew M."/>
            <person name="Finn R."/>
            <person name="Kale V."/>
            <person name="Holt S."/>
            <person name="Cochrane G."/>
            <person name="Meng A."/>
            <person name="Brown T."/>
            <person name="Cohen L."/>
        </authorList>
    </citation>
    <scope>NUCLEOTIDE SEQUENCE</scope>
    <source>
        <strain evidence="2">CCMP 410</strain>
    </source>
</reference>
<protein>
    <submittedName>
        <fullName evidence="2">Uncharacterized protein</fullName>
    </submittedName>
</protein>
<dbReference type="AlphaFoldDB" id="A0A7S1VSR0"/>